<dbReference type="Gene3D" id="1.10.260.40">
    <property type="entry name" value="lambda repressor-like DNA-binding domains"/>
    <property type="match status" value="1"/>
</dbReference>
<accession>A0A1R1B691</accession>
<name>A0A1R1B691_PAELA</name>
<dbReference type="RefSeq" id="WP_076321799.1">
    <property type="nucleotide sequence ID" value="NZ_MRTF01000002.1"/>
</dbReference>
<dbReference type="AlphaFoldDB" id="A0A1R1B691"/>
<dbReference type="OrthoDB" id="2654355at2"/>
<evidence type="ECO:0000313" key="2">
    <source>
        <dbReference type="Proteomes" id="UP000187074"/>
    </source>
</evidence>
<dbReference type="Proteomes" id="UP000187074">
    <property type="component" value="Unassembled WGS sequence"/>
</dbReference>
<organism evidence="1 2">
    <name type="scientific">Paenibacillus lautus</name>
    <name type="common">Bacillus lautus</name>
    <dbReference type="NCBI Taxonomy" id="1401"/>
    <lineage>
        <taxon>Bacteria</taxon>
        <taxon>Bacillati</taxon>
        <taxon>Bacillota</taxon>
        <taxon>Bacilli</taxon>
        <taxon>Bacillales</taxon>
        <taxon>Paenibacillaceae</taxon>
        <taxon>Paenibacillus</taxon>
    </lineage>
</organism>
<protein>
    <recommendedName>
        <fullName evidence="3">XRE family transcriptional regulator</fullName>
    </recommendedName>
</protein>
<dbReference type="InterPro" id="IPR010982">
    <property type="entry name" value="Lambda_DNA-bd_dom_sf"/>
</dbReference>
<evidence type="ECO:0008006" key="3">
    <source>
        <dbReference type="Google" id="ProtNLM"/>
    </source>
</evidence>
<sequence length="62" mass="7291">MNDKQLREALFRLQQKFGTPTTFIAKSVGVSREHLSRWLHNESYVISNELKTKLKQFIKGEI</sequence>
<dbReference type="GO" id="GO:0003677">
    <property type="term" value="F:DNA binding"/>
    <property type="evidence" value="ECO:0007669"/>
    <property type="project" value="InterPro"/>
</dbReference>
<reference evidence="1 2" key="1">
    <citation type="submission" date="2016-11" db="EMBL/GenBank/DDBJ databases">
        <title>Paenibacillus species isolates.</title>
        <authorList>
            <person name="Beno S.M."/>
        </authorList>
    </citation>
    <scope>NUCLEOTIDE SEQUENCE [LARGE SCALE GENOMIC DNA]</scope>
    <source>
        <strain evidence="1 2">FSL F4-0100</strain>
    </source>
</reference>
<dbReference type="EMBL" id="MRTF01000002">
    <property type="protein sequence ID" value="OME94979.1"/>
    <property type="molecule type" value="Genomic_DNA"/>
</dbReference>
<evidence type="ECO:0000313" key="1">
    <source>
        <dbReference type="EMBL" id="OME94979.1"/>
    </source>
</evidence>
<comment type="caution">
    <text evidence="1">The sequence shown here is derived from an EMBL/GenBank/DDBJ whole genome shotgun (WGS) entry which is preliminary data.</text>
</comment>
<proteinExistence type="predicted"/>
<gene>
    <name evidence="1" type="ORF">BK123_07765</name>
</gene>